<evidence type="ECO:0000259" key="6">
    <source>
        <dbReference type="PROSITE" id="PS50835"/>
    </source>
</evidence>
<feature type="domain" description="Ig-like" evidence="6">
    <location>
        <begin position="1"/>
        <end position="69"/>
    </location>
</feature>
<keyword evidence="1" id="KW-0677">Repeat</keyword>
<dbReference type="CDD" id="cd00096">
    <property type="entry name" value="Ig"/>
    <property type="match status" value="1"/>
</dbReference>
<keyword evidence="5" id="KW-1133">Transmembrane helix</keyword>
<dbReference type="InterPro" id="IPR013098">
    <property type="entry name" value="Ig_I-set"/>
</dbReference>
<feature type="region of interest" description="Disordered" evidence="4">
    <location>
        <begin position="628"/>
        <end position="668"/>
    </location>
</feature>
<keyword evidence="5" id="KW-0812">Transmembrane</keyword>
<dbReference type="InterPro" id="IPR003599">
    <property type="entry name" value="Ig_sub"/>
</dbReference>
<feature type="compositionally biased region" description="Polar residues" evidence="4">
    <location>
        <begin position="441"/>
        <end position="453"/>
    </location>
</feature>
<dbReference type="Pfam" id="PF13927">
    <property type="entry name" value="Ig_3"/>
    <property type="match status" value="2"/>
</dbReference>
<dbReference type="GO" id="GO:0016020">
    <property type="term" value="C:membrane"/>
    <property type="evidence" value="ECO:0007669"/>
    <property type="project" value="UniProtKB-SubCell"/>
</dbReference>
<organism evidence="7 8">
    <name type="scientific">Labeo rohita</name>
    <name type="common">Indian major carp</name>
    <name type="synonym">Cyprinus rohita</name>
    <dbReference type="NCBI Taxonomy" id="84645"/>
    <lineage>
        <taxon>Eukaryota</taxon>
        <taxon>Metazoa</taxon>
        <taxon>Chordata</taxon>
        <taxon>Craniata</taxon>
        <taxon>Vertebrata</taxon>
        <taxon>Euteleostomi</taxon>
        <taxon>Actinopterygii</taxon>
        <taxon>Neopterygii</taxon>
        <taxon>Teleostei</taxon>
        <taxon>Ostariophysi</taxon>
        <taxon>Cypriniformes</taxon>
        <taxon>Cyprinidae</taxon>
        <taxon>Labeoninae</taxon>
        <taxon>Labeonini</taxon>
        <taxon>Labeo</taxon>
    </lineage>
</organism>
<dbReference type="Pfam" id="PF07679">
    <property type="entry name" value="I-set"/>
    <property type="match status" value="2"/>
</dbReference>
<dbReference type="InterPro" id="IPR007110">
    <property type="entry name" value="Ig-like_dom"/>
</dbReference>
<gene>
    <name evidence="7" type="ORF">ROHU_023355</name>
</gene>
<keyword evidence="3" id="KW-0393">Immunoglobulin domain</keyword>
<reference evidence="7 8" key="1">
    <citation type="submission" date="2018-03" db="EMBL/GenBank/DDBJ databases">
        <title>Draft genome sequence of Rohu Carp (Labeo rohita).</title>
        <authorList>
            <person name="Das P."/>
            <person name="Kushwaha B."/>
            <person name="Joshi C.G."/>
            <person name="Kumar D."/>
            <person name="Nagpure N.S."/>
            <person name="Sahoo L."/>
            <person name="Das S.P."/>
            <person name="Bit A."/>
            <person name="Patnaik S."/>
            <person name="Meher P.K."/>
            <person name="Jayasankar P."/>
            <person name="Koringa P.G."/>
            <person name="Patel N.V."/>
            <person name="Hinsu A.T."/>
            <person name="Kumar R."/>
            <person name="Pandey M."/>
            <person name="Agarwal S."/>
            <person name="Srivastava S."/>
            <person name="Singh M."/>
            <person name="Iquebal M.A."/>
            <person name="Jaiswal S."/>
            <person name="Angadi U.B."/>
            <person name="Kumar N."/>
            <person name="Raza M."/>
            <person name="Shah T.M."/>
            <person name="Rai A."/>
            <person name="Jena J.K."/>
        </authorList>
    </citation>
    <scope>NUCLEOTIDE SEQUENCE [LARGE SCALE GENOMIC DNA]</scope>
    <source>
        <strain evidence="7">DASCIFA01</strain>
        <tissue evidence="7">Testis</tissue>
    </source>
</reference>
<dbReference type="FunFam" id="2.60.40.10:FF:000032">
    <property type="entry name" value="palladin isoform X1"/>
    <property type="match status" value="1"/>
</dbReference>
<dbReference type="SUPFAM" id="SSF48726">
    <property type="entry name" value="Immunoglobulin"/>
    <property type="match status" value="5"/>
</dbReference>
<dbReference type="InterPro" id="IPR036179">
    <property type="entry name" value="Ig-like_dom_sf"/>
</dbReference>
<dbReference type="InterPro" id="IPR003598">
    <property type="entry name" value="Ig_sub2"/>
</dbReference>
<feature type="region of interest" description="Disordered" evidence="4">
    <location>
        <begin position="712"/>
        <end position="740"/>
    </location>
</feature>
<evidence type="ECO:0000313" key="7">
    <source>
        <dbReference type="EMBL" id="RXN22646.1"/>
    </source>
</evidence>
<dbReference type="STRING" id="84645.A0A498MWQ4"/>
<dbReference type="EMBL" id="QBIY01012585">
    <property type="protein sequence ID" value="RXN22646.1"/>
    <property type="molecule type" value="Genomic_DNA"/>
</dbReference>
<protein>
    <submittedName>
        <fullName evidence="7">Neural cell adhesion molecule 1-like protein</fullName>
    </submittedName>
</protein>
<dbReference type="PANTHER" id="PTHR44170">
    <property type="entry name" value="PROTEIN SIDEKICK"/>
    <property type="match status" value="1"/>
</dbReference>
<feature type="compositionally biased region" description="Polar residues" evidence="4">
    <location>
        <begin position="654"/>
        <end position="668"/>
    </location>
</feature>
<feature type="domain" description="Ig-like" evidence="6">
    <location>
        <begin position="267"/>
        <end position="354"/>
    </location>
</feature>
<feature type="transmembrane region" description="Helical" evidence="5">
    <location>
        <begin position="475"/>
        <end position="496"/>
    </location>
</feature>
<feature type="domain" description="Ig-like" evidence="6">
    <location>
        <begin position="185"/>
        <end position="260"/>
    </location>
</feature>
<keyword evidence="5" id="KW-0472">Membrane</keyword>
<dbReference type="PROSITE" id="PS50835">
    <property type="entry name" value="IG_LIKE"/>
    <property type="match status" value="4"/>
</dbReference>
<keyword evidence="2" id="KW-1015">Disulfide bond</keyword>
<dbReference type="SMART" id="SM00408">
    <property type="entry name" value="IGc2"/>
    <property type="match status" value="3"/>
</dbReference>
<dbReference type="SMART" id="SM00409">
    <property type="entry name" value="IG"/>
    <property type="match status" value="4"/>
</dbReference>
<proteinExistence type="predicted"/>
<dbReference type="AlphaFoldDB" id="A0A498MWQ4"/>
<feature type="region of interest" description="Disordered" evidence="4">
    <location>
        <begin position="438"/>
        <end position="460"/>
    </location>
</feature>
<dbReference type="GO" id="GO:0098609">
    <property type="term" value="P:cell-cell adhesion"/>
    <property type="evidence" value="ECO:0007669"/>
    <property type="project" value="TreeGrafter"/>
</dbReference>
<accession>A0A498MWQ4</accession>
<evidence type="ECO:0000256" key="1">
    <source>
        <dbReference type="ARBA" id="ARBA00022737"/>
    </source>
</evidence>
<dbReference type="InterPro" id="IPR013783">
    <property type="entry name" value="Ig-like_fold"/>
</dbReference>
<evidence type="ECO:0000256" key="3">
    <source>
        <dbReference type="ARBA" id="ARBA00023319"/>
    </source>
</evidence>
<evidence type="ECO:0000256" key="2">
    <source>
        <dbReference type="ARBA" id="ARBA00023157"/>
    </source>
</evidence>
<dbReference type="PANTHER" id="PTHR44170:SF6">
    <property type="entry name" value="CONTACTIN"/>
    <property type="match status" value="1"/>
</dbReference>
<dbReference type="Proteomes" id="UP000290572">
    <property type="component" value="Unassembled WGS sequence"/>
</dbReference>
<sequence>MLHCTVFDSGLKAPLTVKWEKDTGGLDSRIHQLANGSLFFPYLKEEDFGNYSCSAKRGNKQIQTTVMISKACLEDVFFHPQSMRTEEGRDVFLQCVSGDSSPPAQISWLKNGRVLTKGNQIQGQYGGGSQRKTSGTLHMANITKADQGVYICITHNSLLNISKGSQAATLMVHGSNVDVKIIEGPQNVTVPVEMEAALHCFVEGFPIPTVQWFKNGHPLLNSSRWDLQKDGQLLIFQRVLSEDEGLYFCEAHNEGQKVMSEPAYLLPAVMDWIFVLEPANLTVRKGESATLFCRPPRSRPQAQVSWFKNNRLLQTEPHYTFDPTGDLVFHSVKDTDSGLYFCRASNFHLKRALTSKKIFLNVLDNGTLVISNIQRSDAGEYHCTAENRVGQDMRSVIIIVTENFTASAPVEQHLNQSPIIKQSGGTKSVTNDTDLVESLKKNTSQAPMRTTDNNNREKEKSQTWLPVIEKHDIPIVVGVGVSLAFIFIAMAFYSLVQKNDPAAVPTGRAALRGICGPCRHGERLAMERTYDNKAFEDDNLVAVIEQSPNTSETRALPTEGSPSTLMMEPPSDNLQEGVQSNQDLPVIVETHPEPREEDQLETIFEEGKVTPSPLSDIQLQCMEDWRSREFDPGQDAPSPPPANPTPAQEEGLRSSLTLQTSDPSSTPVRHSINISHAFSPLLLSHCVSLGMTSVAVDVHFYPSATSAAGHPPCPAFGPPGQQVNTRLEHELNAPSASHSK</sequence>
<evidence type="ECO:0000256" key="5">
    <source>
        <dbReference type="SAM" id="Phobius"/>
    </source>
</evidence>
<comment type="caution">
    <text evidence="7">The sequence shown here is derived from an EMBL/GenBank/DDBJ whole genome shotgun (WGS) entry which is preliminary data.</text>
</comment>
<dbReference type="Gene3D" id="2.60.40.10">
    <property type="entry name" value="Immunoglobulins"/>
    <property type="match status" value="5"/>
</dbReference>
<evidence type="ECO:0000256" key="4">
    <source>
        <dbReference type="SAM" id="MobiDB-lite"/>
    </source>
</evidence>
<name>A0A498MWQ4_LABRO</name>
<feature type="domain" description="Ig-like" evidence="6">
    <location>
        <begin position="74"/>
        <end position="171"/>
    </location>
</feature>
<evidence type="ECO:0000313" key="8">
    <source>
        <dbReference type="Proteomes" id="UP000290572"/>
    </source>
</evidence>
<keyword evidence="8" id="KW-1185">Reference proteome</keyword>